<proteinExistence type="predicted"/>
<organism evidence="2 3">
    <name type="scientific">Akanthomyces muscarius</name>
    <name type="common">Entomopathogenic fungus</name>
    <name type="synonym">Lecanicillium muscarium</name>
    <dbReference type="NCBI Taxonomy" id="2231603"/>
    <lineage>
        <taxon>Eukaryota</taxon>
        <taxon>Fungi</taxon>
        <taxon>Dikarya</taxon>
        <taxon>Ascomycota</taxon>
        <taxon>Pezizomycotina</taxon>
        <taxon>Sordariomycetes</taxon>
        <taxon>Hypocreomycetidae</taxon>
        <taxon>Hypocreales</taxon>
        <taxon>Cordycipitaceae</taxon>
        <taxon>Akanthomyces</taxon>
    </lineage>
</organism>
<evidence type="ECO:0000313" key="3">
    <source>
        <dbReference type="Proteomes" id="UP001144673"/>
    </source>
</evidence>
<dbReference type="AlphaFoldDB" id="A0A9W8QCL3"/>
<reference evidence="2" key="1">
    <citation type="journal article" date="2023" name="Access Microbiol">
        <title>De-novo genome assembly for Akanthomyces muscarius, a biocontrol agent of insect agricultural pests.</title>
        <authorList>
            <person name="Erdos Z."/>
            <person name="Studholme D.J."/>
            <person name="Raymond B."/>
            <person name="Sharma M."/>
        </authorList>
    </citation>
    <scope>NUCLEOTIDE SEQUENCE</scope>
    <source>
        <strain evidence="2">Ve6</strain>
    </source>
</reference>
<name>A0A9W8QCL3_AKAMU</name>
<dbReference type="GeneID" id="80899008"/>
<evidence type="ECO:0000313" key="2">
    <source>
        <dbReference type="EMBL" id="KAJ4151133.1"/>
    </source>
</evidence>
<protein>
    <recommendedName>
        <fullName evidence="1">2EXR domain-containing protein</fullName>
    </recommendedName>
</protein>
<accession>A0A9W8QCL3</accession>
<comment type="caution">
    <text evidence="2">The sequence shown here is derived from an EMBL/GenBank/DDBJ whole genome shotgun (WGS) entry which is preliminary data.</text>
</comment>
<dbReference type="EMBL" id="JAJHUN010000009">
    <property type="protein sequence ID" value="KAJ4151133.1"/>
    <property type="molecule type" value="Genomic_DNA"/>
</dbReference>
<sequence length="275" mass="31437">MATALFTVFPRLPVEIRLQIWHLALVPDPPGLILFCLKKGCWLPRRLSAADPHFDPAHDDMNLAVEFRHELLNKADFSVSLAFVSREARRVAWAYVASQNLRYTDSVSGVFQRGYDPTRDVLFAPTTGILHGLLTESSKRLFEPDLLMRGVDCPCPEIFRLAITRDGLAWLAALHFCELWDPFLALETLYVMVNVPKDIQTWRAGRRWEIVSAHDTAYMWDASARQMVWRGEHSIDGPLGQLFAQMESCTAGLDEKLVEMGRDRFEMRAVYAVER</sequence>
<evidence type="ECO:0000259" key="1">
    <source>
        <dbReference type="Pfam" id="PF20150"/>
    </source>
</evidence>
<gene>
    <name evidence="2" type="ORF">LMH87_011849</name>
</gene>
<dbReference type="Pfam" id="PF20150">
    <property type="entry name" value="2EXR"/>
    <property type="match status" value="1"/>
</dbReference>
<feature type="domain" description="2EXR" evidence="1">
    <location>
        <begin position="6"/>
        <end position="122"/>
    </location>
</feature>
<dbReference type="KEGG" id="amus:LMH87_011849"/>
<dbReference type="RefSeq" id="XP_056052847.1">
    <property type="nucleotide sequence ID" value="XM_056201058.1"/>
</dbReference>
<dbReference type="InterPro" id="IPR045518">
    <property type="entry name" value="2EXR"/>
</dbReference>
<dbReference type="Proteomes" id="UP001144673">
    <property type="component" value="Chromosome 4"/>
</dbReference>
<keyword evidence="3" id="KW-1185">Reference proteome</keyword>